<gene>
    <name evidence="1" type="ORF">BJN41_04550</name>
</gene>
<name>A0A1E8E249_9GAMM</name>
<comment type="caution">
    <text evidence="1">The sequence shown here is derived from an EMBL/GenBank/DDBJ whole genome shotgun (WGS) entry which is preliminary data.</text>
</comment>
<dbReference type="STRING" id="202956.BJN41_04550"/>
<dbReference type="AlphaFoldDB" id="A0A1E8E249"/>
<sequence length="177" mass="19492">MHNSINPATREFLKENFSSYLETKSLWIQAGGKASMIADTHDAKTRWEDLFRKMDAGAIEPVKLLIGALQSYPLNKILLIELRNQLSENDLNRARTFIALPNDDSIIELNQISTENASAAVSIALTESIEPKVLDERNSDGPTQEFKKSFASKAGELVAIAGASAWTQILQGMVSTL</sequence>
<protein>
    <submittedName>
        <fullName evidence="1">Uncharacterized protein</fullName>
    </submittedName>
</protein>
<accession>A0A1E8E249</accession>
<dbReference type="Proteomes" id="UP000186931">
    <property type="component" value="Unassembled WGS sequence"/>
</dbReference>
<evidence type="ECO:0000313" key="1">
    <source>
        <dbReference type="EMBL" id="OFE43639.1"/>
    </source>
</evidence>
<reference evidence="1 2" key="1">
    <citation type="submission" date="2016-10" db="EMBL/GenBank/DDBJ databases">
        <title>Genome of airborne Acinetobacter sp. 5-2Ac02 in the hospital environment: Species near to Acinetobacter towneri.</title>
        <authorList>
            <person name="Barbosa B."/>
            <person name="Fernandez-Garcia L."/>
            <person name="Gato E."/>
            <person name="Leao R."/>
            <person name="Albano R."/>
            <person name="Fernandez B."/>
            <person name="Fernandez-Cuenca F."/>
            <person name="Marques E."/>
            <person name="Tomas M."/>
        </authorList>
    </citation>
    <scope>NUCLEOTIDE SEQUENCE [LARGE SCALE GENOMIC DNA]</scope>
    <source>
        <strain evidence="1 2">5-2Ac02</strain>
    </source>
</reference>
<proteinExistence type="predicted"/>
<organism evidence="1 2">
    <name type="scientific">Acinetobacter towneri</name>
    <dbReference type="NCBI Taxonomy" id="202956"/>
    <lineage>
        <taxon>Bacteria</taxon>
        <taxon>Pseudomonadati</taxon>
        <taxon>Pseudomonadota</taxon>
        <taxon>Gammaproteobacteria</taxon>
        <taxon>Moraxellales</taxon>
        <taxon>Moraxellaceae</taxon>
        <taxon>Acinetobacter</taxon>
    </lineage>
</organism>
<evidence type="ECO:0000313" key="2">
    <source>
        <dbReference type="Proteomes" id="UP000186931"/>
    </source>
</evidence>
<dbReference type="EMBL" id="MKQS01000009">
    <property type="protein sequence ID" value="OFE43639.1"/>
    <property type="molecule type" value="Genomic_DNA"/>
</dbReference>
<dbReference type="RefSeq" id="WP_070154040.1">
    <property type="nucleotide sequence ID" value="NZ_MKQS01000009.1"/>
</dbReference>